<accession>A0A1W0E6F3</accession>
<dbReference type="EMBL" id="MNPJ01000016">
    <property type="protein sequence ID" value="OQS54798.1"/>
    <property type="molecule type" value="Genomic_DNA"/>
</dbReference>
<evidence type="ECO:0000256" key="1">
    <source>
        <dbReference type="SAM" id="MobiDB-lite"/>
    </source>
</evidence>
<feature type="region of interest" description="Disordered" evidence="1">
    <location>
        <begin position="392"/>
        <end position="412"/>
    </location>
</feature>
<name>A0A1W0E6F3_9MICR</name>
<feature type="compositionally biased region" description="Basic and acidic residues" evidence="1">
    <location>
        <begin position="511"/>
        <end position="525"/>
    </location>
</feature>
<reference evidence="2 3" key="1">
    <citation type="journal article" date="2017" name="Environ. Microbiol.">
        <title>Decay of the glycolytic pathway and adaptation to intranuclear parasitism within Enterocytozoonidae microsporidia.</title>
        <authorList>
            <person name="Wiredu Boakye D."/>
            <person name="Jaroenlak P."/>
            <person name="Prachumwat A."/>
            <person name="Williams T.A."/>
            <person name="Bateman K.S."/>
            <person name="Itsathitphaisarn O."/>
            <person name="Sritunyalucksana K."/>
            <person name="Paszkiewicz K.H."/>
            <person name="Moore K.A."/>
            <person name="Stentiford G.D."/>
            <person name="Williams B.A."/>
        </authorList>
    </citation>
    <scope>NUCLEOTIDE SEQUENCE [LARGE SCALE GENOMIC DNA]</scope>
    <source>
        <strain evidence="2 3">TH1</strain>
    </source>
</reference>
<protein>
    <submittedName>
        <fullName evidence="2">Uncharacterized protein</fullName>
    </submittedName>
</protein>
<organism evidence="2 3">
    <name type="scientific">Ecytonucleospora hepatopenaei</name>
    <dbReference type="NCBI Taxonomy" id="646526"/>
    <lineage>
        <taxon>Eukaryota</taxon>
        <taxon>Fungi</taxon>
        <taxon>Fungi incertae sedis</taxon>
        <taxon>Microsporidia</taxon>
        <taxon>Enterocytozoonidae</taxon>
        <taxon>Ecytonucleospora</taxon>
    </lineage>
</organism>
<dbReference type="VEuPathDB" id="MicrosporidiaDB:EHP00_153"/>
<dbReference type="OrthoDB" id="2196329at2759"/>
<proteinExistence type="predicted"/>
<feature type="compositionally biased region" description="Basic and acidic residues" evidence="1">
    <location>
        <begin position="443"/>
        <end position="484"/>
    </location>
</feature>
<dbReference type="AlphaFoldDB" id="A0A1W0E6F3"/>
<evidence type="ECO:0000313" key="3">
    <source>
        <dbReference type="Proteomes" id="UP000192758"/>
    </source>
</evidence>
<feature type="region of interest" description="Disordered" evidence="1">
    <location>
        <begin position="432"/>
        <end position="525"/>
    </location>
</feature>
<feature type="compositionally biased region" description="Polar residues" evidence="1">
    <location>
        <begin position="486"/>
        <end position="510"/>
    </location>
</feature>
<comment type="caution">
    <text evidence="2">The sequence shown here is derived from an EMBL/GenBank/DDBJ whole genome shotgun (WGS) entry which is preliminary data.</text>
</comment>
<evidence type="ECO:0000313" key="2">
    <source>
        <dbReference type="EMBL" id="OQS54798.1"/>
    </source>
</evidence>
<keyword evidence="3" id="KW-1185">Reference proteome</keyword>
<sequence>MNNKLKDLLEENFSVSERLCTCQGMHYKNIEFDVLTRFILKSSVVSVRNPFIKTDEISFVYSFNSREVCFETETFVSGTEDVLDVYVVAEDKRYVFMLLSNEKIVLAEYGNLENKINFCKDVKQMFKIQDRLYFLVEKESSCYVNEVIFNSGRFTHRIASEKINLKNAKVMKTNDSFYLWSKNKFYNKNGRINADFEGDFIYEYCGNTIVGKKKENDYLFIVYEDCFMLSSTNVLLKEKNYEIKAFDCFIAMRNGNAFVIFRIADGLIEVYHEQVFEVNVLSFDFYVFENYLLLTILTDDKNVIKLDECINLTSRFSEETWNHIKKTSNLGFYHEVLKLRKKIPKEEKNKVNQESFVETNQSDINNKEGTNSELPEIIQKTNMDEKNLINGKNNYTKQEKNKENTTEGLSTVKKESFSKTILNKIFKSIKEKESAKESMVSKMEAKKEGETTDIRKEESESNNDEVKISDYDLNLNKKEDEDKNNSLSSNNITKKASNFSTAGKLVNTSDSSEKKENKVVVEKKNIPNKEDRFQKYLAVRNQKDDKNDTDITKTVQKDKEIIEAPKSNEMTSNLPKSLGVLEENFENILEAKIERAVKKVFGKTDVVNQFLEERILPKFEGFLNEIRMQMVSEIKQLSQTFFTGDTMILNKFVKLVKVNKNKAIEMFCGLGHAEMSEIIRGFEENCICLDDFSQDELIIMLKAVLDKYTSMDYNLTICFVEKILERISTESLDKRSLTNLVLSMRLLENDGKNILNKNPSVFYLIRYFNKKVIKILKKEENQKQI</sequence>
<gene>
    <name evidence="2" type="ORF">EHP00_153</name>
</gene>
<dbReference type="Proteomes" id="UP000192758">
    <property type="component" value="Unassembled WGS sequence"/>
</dbReference>